<sequence length="29" mass="3371">MTAIKDLKILKTSFFGKNEIQPVYLDTKK</sequence>
<reference evidence="1 2" key="1">
    <citation type="submission" date="2012-02" db="EMBL/GenBank/DDBJ databases">
        <title>The Genome Sequence of Bacteroides finegoldii CL09T03C10.</title>
        <authorList>
            <consortium name="The Broad Institute Genome Sequencing Platform"/>
            <person name="Earl A."/>
            <person name="Ward D."/>
            <person name="Feldgarden M."/>
            <person name="Gevers D."/>
            <person name="Zitomersky N.L."/>
            <person name="Coyne M.J."/>
            <person name="Comstock L.E."/>
            <person name="Young S.K."/>
            <person name="Zeng Q."/>
            <person name="Gargeya S."/>
            <person name="Fitzgerald M."/>
            <person name="Haas B."/>
            <person name="Abouelleil A."/>
            <person name="Alvarado L."/>
            <person name="Arachchi H.M."/>
            <person name="Berlin A."/>
            <person name="Chapman S.B."/>
            <person name="Gearin G."/>
            <person name="Goldberg J."/>
            <person name="Griggs A."/>
            <person name="Gujja S."/>
            <person name="Hansen M."/>
            <person name="Heiman D."/>
            <person name="Howarth C."/>
            <person name="Larimer J."/>
            <person name="Lui A."/>
            <person name="MacDonald P.J.P."/>
            <person name="McCowen C."/>
            <person name="Montmayeur A."/>
            <person name="Murphy C."/>
            <person name="Neiman D."/>
            <person name="Pearson M."/>
            <person name="Priest M."/>
            <person name="Roberts A."/>
            <person name="Saif S."/>
            <person name="Shea T."/>
            <person name="Sisk P."/>
            <person name="Stolte C."/>
            <person name="Sykes S."/>
            <person name="Wortman J."/>
            <person name="Nusbaum C."/>
            <person name="Birren B."/>
        </authorList>
    </citation>
    <scope>NUCLEOTIDE SEQUENCE [LARGE SCALE GENOMIC DNA]</scope>
    <source>
        <strain evidence="1 2">CL09T03C10</strain>
    </source>
</reference>
<evidence type="ECO:0000313" key="2">
    <source>
        <dbReference type="Proteomes" id="UP000007995"/>
    </source>
</evidence>
<dbReference type="HOGENOM" id="CLU_3408639_0_0_10"/>
<dbReference type="Proteomes" id="UP000007995">
    <property type="component" value="Unassembled WGS sequence"/>
</dbReference>
<accession>K5CSG0</accession>
<proteinExistence type="predicted"/>
<gene>
    <name evidence="1" type="ORF">HMPREF1057_01140</name>
</gene>
<protein>
    <submittedName>
        <fullName evidence="1">Uncharacterized protein</fullName>
    </submittedName>
</protein>
<dbReference type="EMBL" id="AGXW01000002">
    <property type="protein sequence ID" value="EKJ92305.1"/>
    <property type="molecule type" value="Genomic_DNA"/>
</dbReference>
<evidence type="ECO:0000313" key="1">
    <source>
        <dbReference type="EMBL" id="EKJ92305.1"/>
    </source>
</evidence>
<dbReference type="AlphaFoldDB" id="K5CSG0"/>
<organism evidence="1 2">
    <name type="scientific">Bacteroides finegoldii CL09T03C10</name>
    <dbReference type="NCBI Taxonomy" id="997888"/>
    <lineage>
        <taxon>Bacteria</taxon>
        <taxon>Pseudomonadati</taxon>
        <taxon>Bacteroidota</taxon>
        <taxon>Bacteroidia</taxon>
        <taxon>Bacteroidales</taxon>
        <taxon>Bacteroidaceae</taxon>
        <taxon>Bacteroides</taxon>
    </lineage>
</organism>
<comment type="caution">
    <text evidence="1">The sequence shown here is derived from an EMBL/GenBank/DDBJ whole genome shotgun (WGS) entry which is preliminary data.</text>
</comment>
<name>K5CSG0_9BACE</name>